<dbReference type="SUPFAM" id="SSF53850">
    <property type="entry name" value="Periplasmic binding protein-like II"/>
    <property type="match status" value="1"/>
</dbReference>
<dbReference type="Gene3D" id="3.40.190.10">
    <property type="entry name" value="Periplasmic binding protein-like II"/>
    <property type="match status" value="1"/>
</dbReference>
<gene>
    <name evidence="2" type="ORF">CKO45_05180</name>
</gene>
<dbReference type="Pfam" id="PF03401">
    <property type="entry name" value="TctC"/>
    <property type="match status" value="1"/>
</dbReference>
<sequence length="358" mass="37907">MRCTMSRCWTPSGRPSAAARRCRSHDMAQVLAGVPRGMRRRGLLGLAALGGTAQAQGAGWPTRPIRVVVPSPPGGPPDLILRVIAPRLQSLLGQPILTENRAGGGGLVGTAYVARLPADGYTWLFTTASHVNIPPFNDNAGYDPVRDFAHVTLAAQNFGQALVVHPALPAQDLAGLLALARQRPGQLTYVNAGNGTASHIPAELLQAMTGTDLLSVPYRGVAEGMTDLLAGRVDLFFVGTQIAVQHVQEGRLRALALTGARRWRGLPAVPTMAEQGLPGFEVVNWFGLWLPAGAPLGMVQQIHAAVAQAVEDPEVRRQFDAQGLEGVAMPPGRFADFVAAQARIAQDIARRVGTKPVP</sequence>
<comment type="caution">
    <text evidence="2">The sequence shown here is derived from an EMBL/GenBank/DDBJ whole genome shotgun (WGS) entry which is preliminary data.</text>
</comment>
<accession>A0ABS1CTU5</accession>
<reference evidence="2 3" key="1">
    <citation type="journal article" date="2020" name="Microorganisms">
        <title>Osmotic Adaptation and Compatible Solute Biosynthesis of Phototrophic Bacteria as Revealed from Genome Analyses.</title>
        <authorList>
            <person name="Imhoff J.F."/>
            <person name="Rahn T."/>
            <person name="Kunzel S."/>
            <person name="Keller A."/>
            <person name="Neulinger S.C."/>
        </authorList>
    </citation>
    <scope>NUCLEOTIDE SEQUENCE [LARGE SCALE GENOMIC DNA]</scope>
    <source>
        <strain evidence="2 3">DSM 15382</strain>
    </source>
</reference>
<evidence type="ECO:0000256" key="1">
    <source>
        <dbReference type="ARBA" id="ARBA00006987"/>
    </source>
</evidence>
<evidence type="ECO:0008006" key="4">
    <source>
        <dbReference type="Google" id="ProtNLM"/>
    </source>
</evidence>
<evidence type="ECO:0000313" key="2">
    <source>
        <dbReference type="EMBL" id="MBK1657621.1"/>
    </source>
</evidence>
<dbReference type="EMBL" id="NRSG01000023">
    <property type="protein sequence ID" value="MBK1657621.1"/>
    <property type="molecule type" value="Genomic_DNA"/>
</dbReference>
<dbReference type="Gene3D" id="3.40.190.150">
    <property type="entry name" value="Bordetella uptake gene, domain 1"/>
    <property type="match status" value="1"/>
</dbReference>
<dbReference type="InterPro" id="IPR005064">
    <property type="entry name" value="BUG"/>
</dbReference>
<evidence type="ECO:0000313" key="3">
    <source>
        <dbReference type="Proteomes" id="UP000697995"/>
    </source>
</evidence>
<dbReference type="PANTHER" id="PTHR42928">
    <property type="entry name" value="TRICARBOXYLATE-BINDING PROTEIN"/>
    <property type="match status" value="1"/>
</dbReference>
<dbReference type="Proteomes" id="UP000697995">
    <property type="component" value="Unassembled WGS sequence"/>
</dbReference>
<dbReference type="PANTHER" id="PTHR42928:SF5">
    <property type="entry name" value="BLR1237 PROTEIN"/>
    <property type="match status" value="1"/>
</dbReference>
<organism evidence="2 3">
    <name type="scientific">Paracraurococcus ruber</name>
    <dbReference type="NCBI Taxonomy" id="77675"/>
    <lineage>
        <taxon>Bacteria</taxon>
        <taxon>Pseudomonadati</taxon>
        <taxon>Pseudomonadota</taxon>
        <taxon>Alphaproteobacteria</taxon>
        <taxon>Acetobacterales</taxon>
        <taxon>Roseomonadaceae</taxon>
        <taxon>Paracraurococcus</taxon>
    </lineage>
</organism>
<keyword evidence="3" id="KW-1185">Reference proteome</keyword>
<comment type="similarity">
    <text evidence="1">Belongs to the UPF0065 (bug) family.</text>
</comment>
<protein>
    <recommendedName>
        <fullName evidence="4">Tripartite tricarboxylate transporter substrate binding protein</fullName>
    </recommendedName>
</protein>
<name>A0ABS1CTU5_9PROT</name>
<dbReference type="PIRSF" id="PIRSF017082">
    <property type="entry name" value="YflP"/>
    <property type="match status" value="1"/>
</dbReference>
<proteinExistence type="inferred from homology"/>
<dbReference type="InterPro" id="IPR042100">
    <property type="entry name" value="Bug_dom1"/>
</dbReference>